<sequence>MKGKWTEASALISSVHQDEFERVCVEAVDPGDAIMLHHRLVRARAGPAPGRAPAVAPQRRLRAAVHGRTGALLAPGRGLARGARHRVMPRHPDAGRPVVARPPGLPAPECARRAARRAAPAVAHLRTDPSPDRSRLARPGARHPEMRGAASRSRGAGPDAGGSALAAAAPSTGIKPGDWSVAARTAPMPGAPVRDEGE</sequence>
<name>A0A6J4HQD7_9PROT</name>
<feature type="region of interest" description="Disordered" evidence="1">
    <location>
        <begin position="88"/>
        <end position="198"/>
    </location>
</feature>
<evidence type="ECO:0000256" key="1">
    <source>
        <dbReference type="SAM" id="MobiDB-lite"/>
    </source>
</evidence>
<dbReference type="AlphaFoldDB" id="A0A6J4HQD7"/>
<accession>A0A6J4HQD7</accession>
<feature type="compositionally biased region" description="Low complexity" evidence="1">
    <location>
        <begin position="155"/>
        <end position="173"/>
    </location>
</feature>
<gene>
    <name evidence="2" type="ORF">AVDCRST_MAG08-1048</name>
</gene>
<dbReference type="EMBL" id="CADCTG010000110">
    <property type="protein sequence ID" value="CAA9229977.1"/>
    <property type="molecule type" value="Genomic_DNA"/>
</dbReference>
<protein>
    <submittedName>
        <fullName evidence="2">Uncharacterized protein</fullName>
    </submittedName>
</protein>
<feature type="compositionally biased region" description="Basic and acidic residues" evidence="1">
    <location>
        <begin position="125"/>
        <end position="135"/>
    </location>
</feature>
<proteinExistence type="predicted"/>
<reference evidence="2" key="1">
    <citation type="submission" date="2020-02" db="EMBL/GenBank/DDBJ databases">
        <authorList>
            <person name="Meier V. D."/>
        </authorList>
    </citation>
    <scope>NUCLEOTIDE SEQUENCE</scope>
    <source>
        <strain evidence="2">AVDCRST_MAG08</strain>
    </source>
</reference>
<evidence type="ECO:0000313" key="2">
    <source>
        <dbReference type="EMBL" id="CAA9229977.1"/>
    </source>
</evidence>
<organism evidence="2">
    <name type="scientific">uncultured Acetobacteraceae bacterium</name>
    <dbReference type="NCBI Taxonomy" id="169975"/>
    <lineage>
        <taxon>Bacteria</taxon>
        <taxon>Pseudomonadati</taxon>
        <taxon>Pseudomonadota</taxon>
        <taxon>Alphaproteobacteria</taxon>
        <taxon>Acetobacterales</taxon>
        <taxon>Acetobacteraceae</taxon>
        <taxon>environmental samples</taxon>
    </lineage>
</organism>